<accession>A0ABV6Z1C8</accession>
<keyword evidence="6" id="KW-0170">Cobalt</keyword>
<dbReference type="PIRSF" id="PIRSF037505">
    <property type="entry name" value="Betaine_HMT"/>
    <property type="match status" value="1"/>
</dbReference>
<proteinExistence type="inferred from homology"/>
<evidence type="ECO:0000256" key="7">
    <source>
        <dbReference type="PROSITE-ProRule" id="PRU00333"/>
    </source>
</evidence>
<protein>
    <submittedName>
        <fullName evidence="9">Homocysteine S-methyltransferase family protein</fullName>
    </submittedName>
</protein>
<keyword evidence="4" id="KW-0949">S-adenosyl-L-methionine</keyword>
<dbReference type="Gene3D" id="3.20.20.330">
    <property type="entry name" value="Homocysteine-binding-like domain"/>
    <property type="match status" value="1"/>
</dbReference>
<dbReference type="Pfam" id="PF02574">
    <property type="entry name" value="S-methyl_trans"/>
    <property type="match status" value="1"/>
</dbReference>
<organism evidence="9 10">
    <name type="scientific">candidate division CSSED10-310 bacterium</name>
    <dbReference type="NCBI Taxonomy" id="2855610"/>
    <lineage>
        <taxon>Bacteria</taxon>
        <taxon>Bacteria division CSSED10-310</taxon>
    </lineage>
</organism>
<evidence type="ECO:0000256" key="3">
    <source>
        <dbReference type="ARBA" id="ARBA00022679"/>
    </source>
</evidence>
<dbReference type="EMBL" id="JBHPBY010000287">
    <property type="protein sequence ID" value="MFC1852246.1"/>
    <property type="molecule type" value="Genomic_DNA"/>
</dbReference>
<feature type="binding site" evidence="7">
    <location>
        <position position="208"/>
    </location>
    <ligand>
        <name>Zn(2+)</name>
        <dbReference type="ChEBI" id="CHEBI:29105"/>
    </ligand>
</feature>
<evidence type="ECO:0000256" key="5">
    <source>
        <dbReference type="ARBA" id="ARBA00022723"/>
    </source>
</evidence>
<keyword evidence="2 7" id="KW-0489">Methyltransferase</keyword>
<gene>
    <name evidence="9" type="ORF">ACFL27_18780</name>
</gene>
<dbReference type="Proteomes" id="UP001594351">
    <property type="component" value="Unassembled WGS sequence"/>
</dbReference>
<dbReference type="InterPro" id="IPR036589">
    <property type="entry name" value="HCY_dom_sf"/>
</dbReference>
<feature type="domain" description="Hcy-binding" evidence="8">
    <location>
        <begin position="1"/>
        <end position="288"/>
    </location>
</feature>
<reference evidence="9 10" key="1">
    <citation type="submission" date="2024-09" db="EMBL/GenBank/DDBJ databases">
        <title>Laminarin stimulates single cell rates of sulfate reduction while oxygen inhibits transcriptomic activity in coastal marine sediment.</title>
        <authorList>
            <person name="Lindsay M."/>
            <person name="Orcutt B."/>
            <person name="Emerson D."/>
            <person name="Stepanauskas R."/>
            <person name="D'Angelo T."/>
        </authorList>
    </citation>
    <scope>NUCLEOTIDE SEQUENCE [LARGE SCALE GENOMIC DNA]</scope>
    <source>
        <strain evidence="9">SAG AM-311-K15</strain>
    </source>
</reference>
<dbReference type="PROSITE" id="PS50970">
    <property type="entry name" value="HCY"/>
    <property type="match status" value="1"/>
</dbReference>
<dbReference type="PANTHER" id="PTHR45833">
    <property type="entry name" value="METHIONINE SYNTHASE"/>
    <property type="match status" value="1"/>
</dbReference>
<keyword evidence="10" id="KW-1185">Reference proteome</keyword>
<comment type="similarity">
    <text evidence="1">Belongs to the vitamin-B12 dependent methionine synthase family.</text>
</comment>
<sequence>MDFLKLIADRVVLFDGAMGSMLFASGLQGGDCPEEWNITHPETITHIHDSYYKAGSDVVETNSFGGSSLKLASYGFADKAVELNEKAAQLAKKVAPPNSFVAGSVGPCGQFIKPLGDLDEETLYESFKEQICALVNGGADIICIETMMDITEATIAVRAAKENTTAPVIATMTFSATPRGYFTMMGVDPNTAAQKLVKGGADVVGANCGNGPHEMVELIPAFAAAVDAPLLFQSNAGLPKLVDGNTVYDMGPQEYAAFIPDFLKAGAGLIGGCCGTTPEHMSQIKKLLQELRR</sequence>
<feature type="binding site" evidence="7">
    <location>
        <position position="273"/>
    </location>
    <ligand>
        <name>Zn(2+)</name>
        <dbReference type="ChEBI" id="CHEBI:29105"/>
    </ligand>
</feature>
<keyword evidence="7" id="KW-0862">Zinc</keyword>
<dbReference type="InterPro" id="IPR017226">
    <property type="entry name" value="BHMT-like"/>
</dbReference>
<keyword evidence="3 7" id="KW-0808">Transferase</keyword>
<evidence type="ECO:0000256" key="1">
    <source>
        <dbReference type="ARBA" id="ARBA00010398"/>
    </source>
</evidence>
<dbReference type="PANTHER" id="PTHR45833:SF1">
    <property type="entry name" value="METHIONINE SYNTHASE"/>
    <property type="match status" value="1"/>
</dbReference>
<evidence type="ECO:0000256" key="6">
    <source>
        <dbReference type="ARBA" id="ARBA00023285"/>
    </source>
</evidence>
<dbReference type="SUPFAM" id="SSF82282">
    <property type="entry name" value="Homocysteine S-methyltransferase"/>
    <property type="match status" value="1"/>
</dbReference>
<comment type="cofactor">
    <cofactor evidence="7">
        <name>Zn(2+)</name>
        <dbReference type="ChEBI" id="CHEBI:29105"/>
    </cofactor>
</comment>
<keyword evidence="5 7" id="KW-0479">Metal-binding</keyword>
<name>A0ABV6Z1C8_UNCC1</name>
<dbReference type="InterPro" id="IPR050554">
    <property type="entry name" value="Met_Synthase/Corrinoid"/>
</dbReference>
<feature type="binding site" evidence="7">
    <location>
        <position position="274"/>
    </location>
    <ligand>
        <name>Zn(2+)</name>
        <dbReference type="ChEBI" id="CHEBI:29105"/>
    </ligand>
</feature>
<evidence type="ECO:0000313" key="10">
    <source>
        <dbReference type="Proteomes" id="UP001594351"/>
    </source>
</evidence>
<evidence type="ECO:0000256" key="2">
    <source>
        <dbReference type="ARBA" id="ARBA00022603"/>
    </source>
</evidence>
<comment type="caution">
    <text evidence="9">The sequence shown here is derived from an EMBL/GenBank/DDBJ whole genome shotgun (WGS) entry which is preliminary data.</text>
</comment>
<evidence type="ECO:0000259" key="8">
    <source>
        <dbReference type="PROSITE" id="PS50970"/>
    </source>
</evidence>
<evidence type="ECO:0000256" key="4">
    <source>
        <dbReference type="ARBA" id="ARBA00022691"/>
    </source>
</evidence>
<evidence type="ECO:0000313" key="9">
    <source>
        <dbReference type="EMBL" id="MFC1852246.1"/>
    </source>
</evidence>
<dbReference type="InterPro" id="IPR003726">
    <property type="entry name" value="HCY_dom"/>
</dbReference>